<accession>K0S6K2</accession>
<feature type="region of interest" description="Disordered" evidence="1">
    <location>
        <begin position="109"/>
        <end position="144"/>
    </location>
</feature>
<feature type="compositionally biased region" description="Polar residues" evidence="1">
    <location>
        <begin position="129"/>
        <end position="142"/>
    </location>
</feature>
<evidence type="ECO:0000313" key="3">
    <source>
        <dbReference type="Proteomes" id="UP000266841"/>
    </source>
</evidence>
<evidence type="ECO:0000313" key="2">
    <source>
        <dbReference type="EMBL" id="EJK61678.1"/>
    </source>
</evidence>
<comment type="caution">
    <text evidence="2">The sequence shown here is derived from an EMBL/GenBank/DDBJ whole genome shotgun (WGS) entry which is preliminary data.</text>
</comment>
<gene>
    <name evidence="2" type="ORF">THAOC_17788</name>
</gene>
<sequence>DAAGLGRRRAAAAAHQAVVPGRLGSAVAGAAAHIAGFLRTALPAETETTEQPATPDGVGICIYLLPGAPSPTPRLRAGFFRGRDDRRAVPPVEWSELWGPVVRVTASRLPGMSTPSQSARTLPNAGAASLSSPRKLSPQGVNRSLPARLGRGSCVWSVGDLLLGTTPYFALPPYPWSTSLPGMRGPTCGSLARLGDNRRQLDGGGDESIKHGPYATVPVPHFFAFAQVCDRYVVLEFSLGFLTSWLFLSCDWKRGTLDAQR</sequence>
<proteinExistence type="predicted"/>
<dbReference type="EMBL" id="AGNL01019655">
    <property type="protein sequence ID" value="EJK61678.1"/>
    <property type="molecule type" value="Genomic_DNA"/>
</dbReference>
<reference evidence="2 3" key="1">
    <citation type="journal article" date="2012" name="Genome Biol.">
        <title>Genome and low-iron response of an oceanic diatom adapted to chronic iron limitation.</title>
        <authorList>
            <person name="Lommer M."/>
            <person name="Specht M."/>
            <person name="Roy A.S."/>
            <person name="Kraemer L."/>
            <person name="Andreson R."/>
            <person name="Gutowska M.A."/>
            <person name="Wolf J."/>
            <person name="Bergner S.V."/>
            <person name="Schilhabel M.B."/>
            <person name="Klostermeier U.C."/>
            <person name="Beiko R.G."/>
            <person name="Rosenstiel P."/>
            <person name="Hippler M."/>
            <person name="Laroche J."/>
        </authorList>
    </citation>
    <scope>NUCLEOTIDE SEQUENCE [LARGE SCALE GENOMIC DNA]</scope>
    <source>
        <strain evidence="2 3">CCMP1005</strain>
    </source>
</reference>
<evidence type="ECO:0000256" key="1">
    <source>
        <dbReference type="SAM" id="MobiDB-lite"/>
    </source>
</evidence>
<keyword evidence="3" id="KW-1185">Reference proteome</keyword>
<name>K0S6K2_THAOC</name>
<dbReference type="AlphaFoldDB" id="K0S6K2"/>
<protein>
    <submittedName>
        <fullName evidence="2">Uncharacterized protein</fullName>
    </submittedName>
</protein>
<organism evidence="2 3">
    <name type="scientific">Thalassiosira oceanica</name>
    <name type="common">Marine diatom</name>
    <dbReference type="NCBI Taxonomy" id="159749"/>
    <lineage>
        <taxon>Eukaryota</taxon>
        <taxon>Sar</taxon>
        <taxon>Stramenopiles</taxon>
        <taxon>Ochrophyta</taxon>
        <taxon>Bacillariophyta</taxon>
        <taxon>Coscinodiscophyceae</taxon>
        <taxon>Thalassiosirophycidae</taxon>
        <taxon>Thalassiosirales</taxon>
        <taxon>Thalassiosiraceae</taxon>
        <taxon>Thalassiosira</taxon>
    </lineage>
</organism>
<dbReference type="Proteomes" id="UP000266841">
    <property type="component" value="Unassembled WGS sequence"/>
</dbReference>
<feature type="non-terminal residue" evidence="2">
    <location>
        <position position="1"/>
    </location>
</feature>